<feature type="transmembrane region" description="Helical" evidence="5">
    <location>
        <begin position="276"/>
        <end position="294"/>
    </location>
</feature>
<proteinExistence type="predicted"/>
<keyword evidence="2 5" id="KW-0812">Transmembrane</keyword>
<evidence type="ECO:0000256" key="3">
    <source>
        <dbReference type="ARBA" id="ARBA00022989"/>
    </source>
</evidence>
<evidence type="ECO:0000256" key="4">
    <source>
        <dbReference type="ARBA" id="ARBA00023136"/>
    </source>
</evidence>
<dbReference type="InterPro" id="IPR026841">
    <property type="entry name" value="Aur1/Ipt1"/>
</dbReference>
<name>A0A4P2Q2A9_SORCE</name>
<comment type="subcellular location">
    <subcellularLocation>
        <location evidence="1">Membrane</location>
        <topology evidence="1">Multi-pass membrane protein</topology>
    </subcellularLocation>
</comment>
<dbReference type="OrthoDB" id="629685at2"/>
<gene>
    <name evidence="7" type="ORF">SOCEGT47_036050</name>
</gene>
<organism evidence="7 8">
    <name type="scientific">Sorangium cellulosum</name>
    <name type="common">Polyangium cellulosum</name>
    <dbReference type="NCBI Taxonomy" id="56"/>
    <lineage>
        <taxon>Bacteria</taxon>
        <taxon>Pseudomonadati</taxon>
        <taxon>Myxococcota</taxon>
        <taxon>Polyangia</taxon>
        <taxon>Polyangiales</taxon>
        <taxon>Polyangiaceae</taxon>
        <taxon>Sorangium</taxon>
    </lineage>
</organism>
<feature type="transmembrane region" description="Helical" evidence="5">
    <location>
        <begin position="157"/>
        <end position="175"/>
    </location>
</feature>
<keyword evidence="3 5" id="KW-1133">Transmembrane helix</keyword>
<accession>A0A4P2Q2A9</accession>
<dbReference type="EMBL" id="CP012670">
    <property type="protein sequence ID" value="AUX23086.1"/>
    <property type="molecule type" value="Genomic_DNA"/>
</dbReference>
<feature type="transmembrane region" description="Helical" evidence="5">
    <location>
        <begin position="221"/>
        <end position="239"/>
    </location>
</feature>
<evidence type="ECO:0000313" key="7">
    <source>
        <dbReference type="EMBL" id="AUX23086.1"/>
    </source>
</evidence>
<feature type="transmembrane region" description="Helical" evidence="5">
    <location>
        <begin position="123"/>
        <end position="145"/>
    </location>
</feature>
<sequence length="342" mass="37190">MILLRHARALWGRFFWLPPLPWLAYAAVLAARGAARWDHLAVAALVTTSAYASPRSRRFFLNALPFLLVFLAYDALGQLGGRVAPDDVLACELRDAERALFGVQVEGGLLTPNELLARLTHPALDLLCALPYGGYLLVMGAHWLHLYRSDAIAARRFAWLAFATHLLGILTYRLLPAAPPWYVQARGCAVDPAAQTSPAALVRVDAMLGITYFRDLYSRGATVYGALPSLHVTYPLYGLLVTLRRASAPSLALQIAYAALMLFAAIYLNHHWLLDALLGYAYVALAWAAVGRALPDRGTPAQAVGALPPLAEASGSQRISGVPRSAAAQRLQTKSASLRRFR</sequence>
<dbReference type="GO" id="GO:0016020">
    <property type="term" value="C:membrane"/>
    <property type="evidence" value="ECO:0007669"/>
    <property type="project" value="UniProtKB-SubCell"/>
</dbReference>
<keyword evidence="4 5" id="KW-0472">Membrane</keyword>
<evidence type="ECO:0000256" key="5">
    <source>
        <dbReference type="SAM" id="Phobius"/>
    </source>
</evidence>
<feature type="transmembrane region" description="Helical" evidence="5">
    <location>
        <begin position="59"/>
        <end position="76"/>
    </location>
</feature>
<reference evidence="7 8" key="1">
    <citation type="submission" date="2015-09" db="EMBL/GenBank/DDBJ databases">
        <title>Sorangium comparison.</title>
        <authorList>
            <person name="Zaburannyi N."/>
            <person name="Bunk B."/>
            <person name="Overmann J."/>
            <person name="Mueller R."/>
        </authorList>
    </citation>
    <scope>NUCLEOTIDE SEQUENCE [LARGE SCALE GENOMIC DNA]</scope>
    <source>
        <strain evidence="7 8">So ceGT47</strain>
    </source>
</reference>
<feature type="transmembrane region" description="Helical" evidence="5">
    <location>
        <begin position="251"/>
        <end position="270"/>
    </location>
</feature>
<dbReference type="Pfam" id="PF14378">
    <property type="entry name" value="PAP2_3"/>
    <property type="match status" value="1"/>
</dbReference>
<protein>
    <recommendedName>
        <fullName evidence="6">Inositolphosphotransferase Aur1/Ipt1 domain-containing protein</fullName>
    </recommendedName>
</protein>
<evidence type="ECO:0000259" key="6">
    <source>
        <dbReference type="Pfam" id="PF14378"/>
    </source>
</evidence>
<dbReference type="AlphaFoldDB" id="A0A4P2Q2A9"/>
<evidence type="ECO:0000313" key="8">
    <source>
        <dbReference type="Proteomes" id="UP000295781"/>
    </source>
</evidence>
<evidence type="ECO:0000256" key="1">
    <source>
        <dbReference type="ARBA" id="ARBA00004141"/>
    </source>
</evidence>
<dbReference type="Proteomes" id="UP000295781">
    <property type="component" value="Chromosome"/>
</dbReference>
<dbReference type="InterPro" id="IPR052185">
    <property type="entry name" value="IPC_Synthase-Related"/>
</dbReference>
<dbReference type="PANTHER" id="PTHR31310:SF7">
    <property type="entry name" value="PA-PHOSPHATASE RELATED-FAMILY PROTEIN DDB_G0268928"/>
    <property type="match status" value="1"/>
</dbReference>
<evidence type="ECO:0000256" key="2">
    <source>
        <dbReference type="ARBA" id="ARBA00022692"/>
    </source>
</evidence>
<feature type="domain" description="Inositolphosphotransferase Aur1/Ipt1" evidence="6">
    <location>
        <begin position="119"/>
        <end position="288"/>
    </location>
</feature>
<dbReference type="PANTHER" id="PTHR31310">
    <property type="match status" value="1"/>
</dbReference>